<name>A0ACC0CR02_9PEZI</name>
<evidence type="ECO:0000313" key="2">
    <source>
        <dbReference type="Proteomes" id="UP001497680"/>
    </source>
</evidence>
<keyword evidence="2" id="KW-1185">Reference proteome</keyword>
<gene>
    <name evidence="1" type="ORF">F4821DRAFT_263445</name>
</gene>
<proteinExistence type="predicted"/>
<accession>A0ACC0CR02</accession>
<reference evidence="1 2" key="1">
    <citation type="journal article" date="2022" name="New Phytol.">
        <title>Ecological generalism drives hyperdiversity of secondary metabolite gene clusters in xylarialean endophytes.</title>
        <authorList>
            <person name="Franco M.E.E."/>
            <person name="Wisecaver J.H."/>
            <person name="Arnold A.E."/>
            <person name="Ju Y.M."/>
            <person name="Slot J.C."/>
            <person name="Ahrendt S."/>
            <person name="Moore L.P."/>
            <person name="Eastman K.E."/>
            <person name="Scott K."/>
            <person name="Konkel Z."/>
            <person name="Mondo S.J."/>
            <person name="Kuo A."/>
            <person name="Hayes R.D."/>
            <person name="Haridas S."/>
            <person name="Andreopoulos B."/>
            <person name="Riley R."/>
            <person name="LaButti K."/>
            <person name="Pangilinan J."/>
            <person name="Lipzen A."/>
            <person name="Amirebrahimi M."/>
            <person name="Yan J."/>
            <person name="Adam C."/>
            <person name="Keymanesh K."/>
            <person name="Ng V."/>
            <person name="Louie K."/>
            <person name="Northen T."/>
            <person name="Drula E."/>
            <person name="Henrissat B."/>
            <person name="Hsieh H.M."/>
            <person name="Youens-Clark K."/>
            <person name="Lutzoni F."/>
            <person name="Miadlikowska J."/>
            <person name="Eastwood D.C."/>
            <person name="Hamelin R.C."/>
            <person name="Grigoriev I.V."/>
            <person name="U'Ren J.M."/>
        </authorList>
    </citation>
    <scope>NUCLEOTIDE SEQUENCE [LARGE SCALE GENOMIC DNA]</scope>
    <source>
        <strain evidence="1 2">ER1909</strain>
    </source>
</reference>
<protein>
    <submittedName>
        <fullName evidence="1">Uncharacterized protein</fullName>
    </submittedName>
</protein>
<sequence length="225" mass="23731">MAAHCGDPDHPVCQEPFIDSDFCCPTSRTCLFTAANTTLVCCPEHTTCNKIRTVSCDVSLQVPGTELITTVFDQPMPPCGMDCCPFGYHCNSDQVCQLNEDFNKYPPGEEPSSSQSSSTTTQTPTASQDDPSMTVTITPEPSSSEEDLSGPALSSGAIVGIGIGSALGLALVLLGLYVIRRVHRSKKAKKASRPDIIASPSMSKPQAAGNQPVEAQSNALYELGG</sequence>
<dbReference type="Proteomes" id="UP001497680">
    <property type="component" value="Unassembled WGS sequence"/>
</dbReference>
<dbReference type="EMBL" id="MU394361">
    <property type="protein sequence ID" value="KAI6082869.1"/>
    <property type="molecule type" value="Genomic_DNA"/>
</dbReference>
<evidence type="ECO:0000313" key="1">
    <source>
        <dbReference type="EMBL" id="KAI6082869.1"/>
    </source>
</evidence>
<comment type="caution">
    <text evidence="1">The sequence shown here is derived from an EMBL/GenBank/DDBJ whole genome shotgun (WGS) entry which is preliminary data.</text>
</comment>
<organism evidence="1 2">
    <name type="scientific">Hypoxylon rubiginosum</name>
    <dbReference type="NCBI Taxonomy" id="110542"/>
    <lineage>
        <taxon>Eukaryota</taxon>
        <taxon>Fungi</taxon>
        <taxon>Dikarya</taxon>
        <taxon>Ascomycota</taxon>
        <taxon>Pezizomycotina</taxon>
        <taxon>Sordariomycetes</taxon>
        <taxon>Xylariomycetidae</taxon>
        <taxon>Xylariales</taxon>
        <taxon>Hypoxylaceae</taxon>
        <taxon>Hypoxylon</taxon>
    </lineage>
</organism>